<dbReference type="PANTHER" id="PTHR11783">
    <property type="entry name" value="SULFOTRANSFERASE SULT"/>
    <property type="match status" value="1"/>
</dbReference>
<comment type="similarity">
    <text evidence="1">Belongs to the sulfotransferase 1 family.</text>
</comment>
<evidence type="ECO:0000256" key="1">
    <source>
        <dbReference type="ARBA" id="ARBA00005771"/>
    </source>
</evidence>
<evidence type="ECO:0000259" key="3">
    <source>
        <dbReference type="Pfam" id="PF00685"/>
    </source>
</evidence>
<dbReference type="EMBL" id="CP102480">
    <property type="protein sequence ID" value="UUX49926.1"/>
    <property type="molecule type" value="Genomic_DNA"/>
</dbReference>
<evidence type="ECO:0000313" key="4">
    <source>
        <dbReference type="EMBL" id="UUX49926.1"/>
    </source>
</evidence>
<evidence type="ECO:0000256" key="2">
    <source>
        <dbReference type="ARBA" id="ARBA00022679"/>
    </source>
</evidence>
<accession>A0A9J7ARU0</accession>
<dbReference type="AlphaFoldDB" id="A0A9J7ARU0"/>
<dbReference type="Pfam" id="PF00685">
    <property type="entry name" value="Sulfotransfer_1"/>
    <property type="match status" value="1"/>
</dbReference>
<organism evidence="4 5">
    <name type="scientific">Nisaea acidiphila</name>
    <dbReference type="NCBI Taxonomy" id="1862145"/>
    <lineage>
        <taxon>Bacteria</taxon>
        <taxon>Pseudomonadati</taxon>
        <taxon>Pseudomonadota</taxon>
        <taxon>Alphaproteobacteria</taxon>
        <taxon>Rhodospirillales</taxon>
        <taxon>Thalassobaculaceae</taxon>
        <taxon>Nisaea</taxon>
    </lineage>
</organism>
<keyword evidence="5" id="KW-1185">Reference proteome</keyword>
<evidence type="ECO:0000313" key="5">
    <source>
        <dbReference type="Proteomes" id="UP001060336"/>
    </source>
</evidence>
<keyword evidence="2" id="KW-0808">Transferase</keyword>
<protein>
    <submittedName>
        <fullName evidence="4">Sulfotransferase domain-containing protein</fullName>
    </submittedName>
</protein>
<sequence length="275" mass="30691">MSRIIWLASYPKSGNTWMRAFLANYFLDRDEPVRLSELNEFTLSDTIPSFYAKAACKPAEQITLEESVAIRPAVQRLMAASKPNDHFVKTHSQPSFPNGAVLIDPAISLGAVYITRDPLDLVHSYATHFGVSLDLAIRDMGDIQNTTVSPREQIASYLGSWSGHVTNWTDAGKLPVCVVRYEDLLETPDATFGAVLKTLRIPIDDARVKRAVAHASFKSLANLEEQDGFAERSPHTERFFRSGRAGDGASKLSKRQIKQLVRDHGAVMERFGYRH</sequence>
<dbReference type="GO" id="GO:0008146">
    <property type="term" value="F:sulfotransferase activity"/>
    <property type="evidence" value="ECO:0007669"/>
    <property type="project" value="InterPro"/>
</dbReference>
<dbReference type="RefSeq" id="WP_257768837.1">
    <property type="nucleotide sequence ID" value="NZ_CP102480.1"/>
</dbReference>
<dbReference type="InterPro" id="IPR027417">
    <property type="entry name" value="P-loop_NTPase"/>
</dbReference>
<feature type="domain" description="Sulfotransferase" evidence="3">
    <location>
        <begin position="5"/>
        <end position="271"/>
    </location>
</feature>
<name>A0A9J7ARU0_9PROT</name>
<dbReference type="Gene3D" id="3.40.50.300">
    <property type="entry name" value="P-loop containing nucleotide triphosphate hydrolases"/>
    <property type="match status" value="1"/>
</dbReference>
<proteinExistence type="inferred from homology"/>
<dbReference type="SUPFAM" id="SSF52540">
    <property type="entry name" value="P-loop containing nucleoside triphosphate hydrolases"/>
    <property type="match status" value="1"/>
</dbReference>
<dbReference type="InterPro" id="IPR000863">
    <property type="entry name" value="Sulfotransferase_dom"/>
</dbReference>
<dbReference type="Proteomes" id="UP001060336">
    <property type="component" value="Chromosome"/>
</dbReference>
<reference evidence="4" key="1">
    <citation type="submission" date="2022-08" db="EMBL/GenBank/DDBJ databases">
        <title>Nisaea acidiphila sp. nov., isolated from a marine algal debris and emended description of the genus Nisaea Urios et al. 2008.</title>
        <authorList>
            <person name="Kwon K."/>
        </authorList>
    </citation>
    <scope>NUCLEOTIDE SEQUENCE</scope>
    <source>
        <strain evidence="4">MEBiC11861</strain>
    </source>
</reference>
<dbReference type="KEGG" id="naci:NUH88_21370"/>
<gene>
    <name evidence="4" type="ORF">NUH88_21370</name>
</gene>